<feature type="domain" description="Smf/DprA SLOG" evidence="2">
    <location>
        <begin position="9"/>
        <end position="203"/>
    </location>
</feature>
<dbReference type="SUPFAM" id="SSF102405">
    <property type="entry name" value="MCP/YpsA-like"/>
    <property type="match status" value="1"/>
</dbReference>
<dbReference type="Gene3D" id="3.40.50.450">
    <property type="match status" value="1"/>
</dbReference>
<name>A0A1W6BY98_9BACT</name>
<dbReference type="GO" id="GO:0009294">
    <property type="term" value="P:DNA-mediated transformation"/>
    <property type="evidence" value="ECO:0007669"/>
    <property type="project" value="InterPro"/>
</dbReference>
<comment type="similarity">
    <text evidence="1">Belongs to the DprA/Smf family.</text>
</comment>
<dbReference type="InterPro" id="IPR057666">
    <property type="entry name" value="DrpA_SLOG"/>
</dbReference>
<dbReference type="EMBL" id="CP020867">
    <property type="protein sequence ID" value="ARJ57065.1"/>
    <property type="molecule type" value="Genomic_DNA"/>
</dbReference>
<dbReference type="KEGG" id="ccun:CCUN_1479"/>
<accession>A0A1W6BY98</accession>
<protein>
    <submittedName>
        <fullName evidence="3">DNA protecting protein DprA</fullName>
    </submittedName>
</protein>
<evidence type="ECO:0000256" key="1">
    <source>
        <dbReference type="ARBA" id="ARBA00006525"/>
    </source>
</evidence>
<dbReference type="eggNOG" id="COG0758">
    <property type="taxonomic scope" value="Bacteria"/>
</dbReference>
<dbReference type="PANTHER" id="PTHR43022">
    <property type="entry name" value="PROTEIN SMF"/>
    <property type="match status" value="1"/>
</dbReference>
<evidence type="ECO:0000313" key="4">
    <source>
        <dbReference type="Proteomes" id="UP000192902"/>
    </source>
</evidence>
<gene>
    <name evidence="3" type="primary">dprA</name>
    <name evidence="3" type="ORF">CCUN_1479</name>
</gene>
<dbReference type="Proteomes" id="UP000192902">
    <property type="component" value="Chromosome"/>
</dbReference>
<reference evidence="3 4" key="1">
    <citation type="submission" date="2017-04" db="EMBL/GenBank/DDBJ databases">
        <title>Complete genome sequence of the Campylobacter cuniculorum type strain LMG24588.</title>
        <authorList>
            <person name="Miller W.G."/>
            <person name="Yee E."/>
            <person name="Revez J."/>
            <person name="Bono J.L."/>
            <person name="Rossi M."/>
        </authorList>
    </citation>
    <scope>NUCLEOTIDE SEQUENCE [LARGE SCALE GENOMIC DNA]</scope>
    <source>
        <strain evidence="3 4">LMG 24588</strain>
    </source>
</reference>
<dbReference type="Pfam" id="PF02481">
    <property type="entry name" value="DNA_processg_A"/>
    <property type="match status" value="1"/>
</dbReference>
<dbReference type="InterPro" id="IPR003488">
    <property type="entry name" value="DprA"/>
</dbReference>
<dbReference type="PANTHER" id="PTHR43022:SF1">
    <property type="entry name" value="PROTEIN SMF"/>
    <property type="match status" value="1"/>
</dbReference>
<organism evidence="3 4">
    <name type="scientific">Campylobacter cuniculorum DSM 23162 = LMG 24588</name>
    <dbReference type="NCBI Taxonomy" id="1121267"/>
    <lineage>
        <taxon>Bacteria</taxon>
        <taxon>Pseudomonadati</taxon>
        <taxon>Campylobacterota</taxon>
        <taxon>Epsilonproteobacteria</taxon>
        <taxon>Campylobacterales</taxon>
        <taxon>Campylobacteraceae</taxon>
        <taxon>Campylobacter</taxon>
    </lineage>
</organism>
<evidence type="ECO:0000259" key="2">
    <source>
        <dbReference type="Pfam" id="PF02481"/>
    </source>
</evidence>
<dbReference type="AlphaFoldDB" id="A0A1W6BY98"/>
<dbReference type="STRING" id="1121267.CCUN_1479"/>
<evidence type="ECO:0000313" key="3">
    <source>
        <dbReference type="EMBL" id="ARJ57065.1"/>
    </source>
</evidence>
<dbReference type="OrthoDB" id="9785707at2"/>
<proteinExistence type="inferred from homology"/>
<sequence length="258" mass="29262">MENKSVPKDFLHLFKNLNTSPKKLYYKGNLELLNRRKIAIIGSRKMSVYTRNCVLELASLCKRAEICVVSGGALGVDITANKAAMPLSIGIFANGLGRIYPKSNERIIKELYTNALALSEQEWDYTPKRYDFLLRNRLIIALSEAVVIAQADFQSGSMQSARLALKMQKPLYVLPQRLGESEGTNWLLKENKAKLITDFKEFVLNFGEIKEQNQDEFLEFCAKGVSLEQALKHFGEKVYEYELEGKIAINGVFIRVLV</sequence>
<dbReference type="RefSeq" id="WP_027305149.1">
    <property type="nucleotide sequence ID" value="NZ_CP020867.1"/>
</dbReference>